<organism evidence="1 2">
    <name type="scientific">Schistosoma rodhaini</name>
    <dbReference type="NCBI Taxonomy" id="6188"/>
    <lineage>
        <taxon>Eukaryota</taxon>
        <taxon>Metazoa</taxon>
        <taxon>Spiralia</taxon>
        <taxon>Lophotrochozoa</taxon>
        <taxon>Platyhelminthes</taxon>
        <taxon>Trematoda</taxon>
        <taxon>Digenea</taxon>
        <taxon>Strigeidida</taxon>
        <taxon>Schistosomatoidea</taxon>
        <taxon>Schistosomatidae</taxon>
        <taxon>Schistosoma</taxon>
    </lineage>
</organism>
<dbReference type="AlphaFoldDB" id="A0AA85ESE1"/>
<sequence>MTTFGAKLEHLLCSRAEIISRMHRPPPAEGNDLERLLNLPPNTNSAIQAPSPNVPVWPDEQAAAFCAVAPSIETFMDVPDEIRRNQFYATCRHDDVLVGVISVIQDSGLVVSILAYDQGPRRVKKKYKNWEFEC</sequence>
<evidence type="ECO:0000313" key="2">
    <source>
        <dbReference type="WBParaSite" id="SRDH1_21720.1"/>
    </source>
</evidence>
<dbReference type="Proteomes" id="UP000050792">
    <property type="component" value="Unassembled WGS sequence"/>
</dbReference>
<name>A0AA85ESE1_9TREM</name>
<keyword evidence="1" id="KW-1185">Reference proteome</keyword>
<accession>A0AA85ESE1</accession>
<evidence type="ECO:0000313" key="1">
    <source>
        <dbReference type="Proteomes" id="UP000050792"/>
    </source>
</evidence>
<reference evidence="1" key="1">
    <citation type="submission" date="2022-06" db="EMBL/GenBank/DDBJ databases">
        <authorList>
            <person name="Berger JAMES D."/>
            <person name="Berger JAMES D."/>
        </authorList>
    </citation>
    <scope>NUCLEOTIDE SEQUENCE [LARGE SCALE GENOMIC DNA]</scope>
</reference>
<proteinExistence type="predicted"/>
<reference evidence="2" key="2">
    <citation type="submission" date="2023-11" db="UniProtKB">
        <authorList>
            <consortium name="WormBaseParasite"/>
        </authorList>
    </citation>
    <scope>IDENTIFICATION</scope>
</reference>
<protein>
    <submittedName>
        <fullName evidence="2">Uncharacterized protein</fullName>
    </submittedName>
</protein>
<dbReference type="WBParaSite" id="SRDH1_21720.1">
    <property type="protein sequence ID" value="SRDH1_21720.1"/>
    <property type="gene ID" value="SRDH1_21720"/>
</dbReference>